<proteinExistence type="predicted"/>
<evidence type="ECO:0000313" key="1">
    <source>
        <dbReference type="EMBL" id="DAE22450.1"/>
    </source>
</evidence>
<reference evidence="1" key="1">
    <citation type="journal article" date="2021" name="Proc. Natl. Acad. Sci. U.S.A.">
        <title>A Catalog of Tens of Thousands of Viruses from Human Metagenomes Reveals Hidden Associations with Chronic Diseases.</title>
        <authorList>
            <person name="Tisza M.J."/>
            <person name="Buck C.B."/>
        </authorList>
    </citation>
    <scope>NUCLEOTIDE SEQUENCE</scope>
    <source>
        <strain evidence="1">CtDAq1</strain>
    </source>
</reference>
<organism evidence="1">
    <name type="scientific">CrAss-like virus sp. ctDAq1</name>
    <dbReference type="NCBI Taxonomy" id="2826822"/>
    <lineage>
        <taxon>Viruses</taxon>
        <taxon>Duplodnaviria</taxon>
        <taxon>Heunggongvirae</taxon>
        <taxon>Uroviricota</taxon>
        <taxon>Caudoviricetes</taxon>
        <taxon>Crassvirales</taxon>
    </lineage>
</organism>
<accession>A0A8S5QU20</accession>
<dbReference type="EMBL" id="BK015733">
    <property type="protein sequence ID" value="DAE22450.1"/>
    <property type="molecule type" value="Genomic_DNA"/>
</dbReference>
<name>A0A8S5QU20_9CAUD</name>
<sequence>MDKNILYRIVAFDTLRGLEDYLNANSIDRESIVSILPNGGQYILIWLRNI</sequence>
<protein>
    <submittedName>
        <fullName evidence="1">Uncharacterized protein</fullName>
    </submittedName>
</protein>